<dbReference type="Pfam" id="PF00282">
    <property type="entry name" value="Pyridoxal_deC"/>
    <property type="match status" value="1"/>
</dbReference>
<name>A0ABT0Q5C3_9RHOB</name>
<proteinExistence type="inferred from homology"/>
<dbReference type="InterPro" id="IPR050477">
    <property type="entry name" value="GrpII_AminoAcid_Decarb"/>
</dbReference>
<accession>A0ABT0Q5C3</accession>
<evidence type="ECO:0000313" key="6">
    <source>
        <dbReference type="EMBL" id="MCL6285071.1"/>
    </source>
</evidence>
<keyword evidence="3 5" id="KW-0456">Lyase</keyword>
<comment type="caution">
    <text evidence="6">The sequence shown here is derived from an EMBL/GenBank/DDBJ whole genome shotgun (WGS) entry which is preliminary data.</text>
</comment>
<dbReference type="PANTHER" id="PTHR42735:SF6">
    <property type="entry name" value="SPHINGOSINE-1-PHOSPHATE LYASE 1"/>
    <property type="match status" value="1"/>
</dbReference>
<dbReference type="EMBL" id="JAMFMB010000022">
    <property type="protein sequence ID" value="MCL6285071.1"/>
    <property type="molecule type" value="Genomic_DNA"/>
</dbReference>
<sequence>MQFKTLPKVGRSESEIELELDLILQDNELRMGKVFQPPKGVEDFSKRIFAKFMSENAIKSQRGDWIGEIEKQVIQMCVGLFNAPGDASGTFTSGGSESIYTAVHAIREWAKTHKPHITEPEIVVPYSAHPTFTKGCHYFGLKEVRAGLDETWRASPELMDAAVTKNTIAVVASAPCFPYGLYDPVQEIGDIATRHDLWMHVDACVGGYLAPFLEELNIGLPRWDFRVGAVQSISADLHKLGCCLKPASTVLWRSEQLLQYHHFHPSNWPCGTYDMVGFAGSRTAGPIFAAWATLQHLGVNGFVRVAEELLIRKKELFDGINEIEGLKCWDNHLVPVVFEATSVDLAKVKAEMSNRKWNLYGTQEPPLINICLDPASDDNVVDEFLSDLSDAVRLTRQGSVLTKGSLSY</sequence>
<protein>
    <submittedName>
        <fullName evidence="6">Aminotransferase class V-fold PLP-dependent enzyme</fullName>
    </submittedName>
</protein>
<keyword evidence="2 5" id="KW-0663">Pyridoxal phosphate</keyword>
<organism evidence="6 7">
    <name type="scientific">Ruegeria spongiae</name>
    <dbReference type="NCBI Taxonomy" id="2942209"/>
    <lineage>
        <taxon>Bacteria</taxon>
        <taxon>Pseudomonadati</taxon>
        <taxon>Pseudomonadota</taxon>
        <taxon>Alphaproteobacteria</taxon>
        <taxon>Rhodobacterales</taxon>
        <taxon>Roseobacteraceae</taxon>
        <taxon>Ruegeria</taxon>
    </lineage>
</organism>
<comment type="similarity">
    <text evidence="4">Belongs to the group II decarboxylase family. Sphingosine-1-phosphate lyase subfamily.</text>
</comment>
<evidence type="ECO:0000313" key="7">
    <source>
        <dbReference type="Proteomes" id="UP001203880"/>
    </source>
</evidence>
<gene>
    <name evidence="6" type="ORF">M3P21_16180</name>
</gene>
<dbReference type="Proteomes" id="UP001203880">
    <property type="component" value="Unassembled WGS sequence"/>
</dbReference>
<evidence type="ECO:0000256" key="2">
    <source>
        <dbReference type="ARBA" id="ARBA00022898"/>
    </source>
</evidence>
<dbReference type="InterPro" id="IPR002129">
    <property type="entry name" value="PyrdxlP-dep_de-COase"/>
</dbReference>
<dbReference type="GO" id="GO:0008483">
    <property type="term" value="F:transaminase activity"/>
    <property type="evidence" value="ECO:0007669"/>
    <property type="project" value="UniProtKB-KW"/>
</dbReference>
<keyword evidence="6" id="KW-0032">Aminotransferase</keyword>
<dbReference type="Gene3D" id="3.40.640.10">
    <property type="entry name" value="Type I PLP-dependent aspartate aminotransferase-like (Major domain)"/>
    <property type="match status" value="1"/>
</dbReference>
<dbReference type="SUPFAM" id="SSF53383">
    <property type="entry name" value="PLP-dependent transferases"/>
    <property type="match status" value="1"/>
</dbReference>
<keyword evidence="6" id="KW-0808">Transferase</keyword>
<dbReference type="Gene3D" id="3.90.1150.10">
    <property type="entry name" value="Aspartate Aminotransferase, domain 1"/>
    <property type="match status" value="1"/>
</dbReference>
<dbReference type="PANTHER" id="PTHR42735">
    <property type="match status" value="1"/>
</dbReference>
<evidence type="ECO:0000256" key="1">
    <source>
        <dbReference type="ARBA" id="ARBA00001933"/>
    </source>
</evidence>
<evidence type="ECO:0000256" key="5">
    <source>
        <dbReference type="RuleBase" id="RU000382"/>
    </source>
</evidence>
<evidence type="ECO:0000256" key="3">
    <source>
        <dbReference type="ARBA" id="ARBA00023239"/>
    </source>
</evidence>
<dbReference type="RefSeq" id="WP_249711510.1">
    <property type="nucleotide sequence ID" value="NZ_JAMFMB010000022.1"/>
</dbReference>
<dbReference type="InterPro" id="IPR015424">
    <property type="entry name" value="PyrdxlP-dep_Trfase"/>
</dbReference>
<evidence type="ECO:0000256" key="4">
    <source>
        <dbReference type="ARBA" id="ARBA00038302"/>
    </source>
</evidence>
<comment type="cofactor">
    <cofactor evidence="1 5">
        <name>pyridoxal 5'-phosphate</name>
        <dbReference type="ChEBI" id="CHEBI:597326"/>
    </cofactor>
</comment>
<dbReference type="InterPro" id="IPR015421">
    <property type="entry name" value="PyrdxlP-dep_Trfase_major"/>
</dbReference>
<keyword evidence="7" id="KW-1185">Reference proteome</keyword>
<reference evidence="6" key="1">
    <citation type="submission" date="2022-05" db="EMBL/GenBank/DDBJ databases">
        <authorList>
            <person name="Park J.-S."/>
        </authorList>
    </citation>
    <scope>NUCLEOTIDE SEQUENCE</scope>
    <source>
        <strain evidence="6">2012CJ41-6</strain>
    </source>
</reference>
<dbReference type="InterPro" id="IPR015422">
    <property type="entry name" value="PyrdxlP-dep_Trfase_small"/>
</dbReference>